<dbReference type="Pfam" id="PF13419">
    <property type="entry name" value="HAD_2"/>
    <property type="match status" value="1"/>
</dbReference>
<dbReference type="EC" id="3.1.3.18" evidence="4"/>
<gene>
    <name evidence="5" type="ORF">HAP48_032485</name>
</gene>
<dbReference type="EMBL" id="JAAOLE020000001">
    <property type="protein sequence ID" value="NVI47598.1"/>
    <property type="molecule type" value="Genomic_DNA"/>
</dbReference>
<name>A0A973W4U1_9BRAD</name>
<comment type="pathway">
    <text evidence="2">Organic acid metabolism; glycolate biosynthesis; glycolate from 2-phosphoglycolate: step 1/1.</text>
</comment>
<dbReference type="GO" id="GO:0005829">
    <property type="term" value="C:cytosol"/>
    <property type="evidence" value="ECO:0007669"/>
    <property type="project" value="TreeGrafter"/>
</dbReference>
<dbReference type="SUPFAM" id="SSF56784">
    <property type="entry name" value="HAD-like"/>
    <property type="match status" value="1"/>
</dbReference>
<dbReference type="PANTHER" id="PTHR43434:SF1">
    <property type="entry name" value="PHOSPHOGLYCOLATE PHOSPHATASE"/>
    <property type="match status" value="1"/>
</dbReference>
<dbReference type="InterPro" id="IPR050155">
    <property type="entry name" value="HAD-like_hydrolase_sf"/>
</dbReference>
<dbReference type="InterPro" id="IPR023214">
    <property type="entry name" value="HAD_sf"/>
</dbReference>
<reference evidence="5" key="1">
    <citation type="submission" date="2020-06" db="EMBL/GenBank/DDBJ databases">
        <title>Whole Genome Sequence of Bradyrhizobium sp. Strain 1S1.</title>
        <authorList>
            <person name="Bromfield E.S.P."/>
            <person name="Cloutier S."/>
        </authorList>
    </citation>
    <scope>NUCLEOTIDE SEQUENCE [LARGE SCALE GENOMIC DNA]</scope>
    <source>
        <strain evidence="5">1S1</strain>
    </source>
</reference>
<comment type="caution">
    <text evidence="5">The sequence shown here is derived from an EMBL/GenBank/DDBJ whole genome shotgun (WGS) entry which is preliminary data.</text>
</comment>
<dbReference type="GO" id="GO:0006281">
    <property type="term" value="P:DNA repair"/>
    <property type="evidence" value="ECO:0007669"/>
    <property type="project" value="TreeGrafter"/>
</dbReference>
<comment type="catalytic activity">
    <reaction evidence="1">
        <text>2-phosphoglycolate + H2O = glycolate + phosphate</text>
        <dbReference type="Rhea" id="RHEA:14369"/>
        <dbReference type="ChEBI" id="CHEBI:15377"/>
        <dbReference type="ChEBI" id="CHEBI:29805"/>
        <dbReference type="ChEBI" id="CHEBI:43474"/>
        <dbReference type="ChEBI" id="CHEBI:58033"/>
        <dbReference type="EC" id="3.1.3.18"/>
    </reaction>
</comment>
<evidence type="ECO:0000256" key="2">
    <source>
        <dbReference type="ARBA" id="ARBA00004818"/>
    </source>
</evidence>
<sequence>MKPVRAILFDLDGTLVQTREASWRVFAKTNAALGLGINSQAEFFRLLEDNMFHGLSKHCGDARKADEAAKHFLNLLQNEYNPDFVPGMADVVRAFAGSCSLAVISSNSVATIRRILEREGLTNCFSHVFGGDVEQDKRACVRRFLSDRSYLVSRNCSPAYQEGHEPDAPRADQIALITDTVGDVKHAVECGVRAIGVSWGMHTEQQLLAAGAEFVAVWPQELVARLLPNGYASSCSISSCAIEEPISAGCVSGCACGCQDGGLADAASLRRRRRMAASAALEQRATGGLDWSSRGADAAAGGAGSVDKVLLASLRRLKSSDPPSLH</sequence>
<dbReference type="RefSeq" id="WP_166208299.1">
    <property type="nucleotide sequence ID" value="NZ_CP088285.1"/>
</dbReference>
<dbReference type="Gene3D" id="1.10.150.240">
    <property type="entry name" value="Putative phosphatase, domain 2"/>
    <property type="match status" value="1"/>
</dbReference>
<dbReference type="SFLD" id="SFLDS00003">
    <property type="entry name" value="Haloacid_Dehalogenase"/>
    <property type="match status" value="1"/>
</dbReference>
<dbReference type="InterPro" id="IPR041492">
    <property type="entry name" value="HAD_2"/>
</dbReference>
<dbReference type="AlphaFoldDB" id="A0A973W4U1"/>
<dbReference type="SFLD" id="SFLDG01129">
    <property type="entry name" value="C1.5:_HAD__Beta-PGM__Phosphata"/>
    <property type="match status" value="1"/>
</dbReference>
<dbReference type="InterPro" id="IPR036412">
    <property type="entry name" value="HAD-like_sf"/>
</dbReference>
<dbReference type="InterPro" id="IPR023198">
    <property type="entry name" value="PGP-like_dom2"/>
</dbReference>
<dbReference type="Gene3D" id="3.40.50.1000">
    <property type="entry name" value="HAD superfamily/HAD-like"/>
    <property type="match status" value="1"/>
</dbReference>
<protein>
    <recommendedName>
        <fullName evidence="4">phosphoglycolate phosphatase</fullName>
        <ecNumber evidence="4">3.1.3.18</ecNumber>
    </recommendedName>
</protein>
<evidence type="ECO:0000256" key="4">
    <source>
        <dbReference type="ARBA" id="ARBA00013078"/>
    </source>
</evidence>
<accession>A0A973W4U1</accession>
<comment type="similarity">
    <text evidence="3">Belongs to the HAD-like hydrolase superfamily. CbbY/CbbZ/Gph/YieH family.</text>
</comment>
<proteinExistence type="inferred from homology"/>
<dbReference type="GO" id="GO:0008967">
    <property type="term" value="F:phosphoglycolate phosphatase activity"/>
    <property type="evidence" value="ECO:0007669"/>
    <property type="project" value="UniProtKB-EC"/>
</dbReference>
<organism evidence="5">
    <name type="scientific">Bradyrhizobium septentrionale</name>
    <dbReference type="NCBI Taxonomy" id="1404411"/>
    <lineage>
        <taxon>Bacteria</taxon>
        <taxon>Pseudomonadati</taxon>
        <taxon>Pseudomonadota</taxon>
        <taxon>Alphaproteobacteria</taxon>
        <taxon>Hyphomicrobiales</taxon>
        <taxon>Nitrobacteraceae</taxon>
        <taxon>Bradyrhizobium</taxon>
    </lineage>
</organism>
<dbReference type="PANTHER" id="PTHR43434">
    <property type="entry name" value="PHOSPHOGLYCOLATE PHOSPHATASE"/>
    <property type="match status" value="1"/>
</dbReference>
<evidence type="ECO:0000256" key="3">
    <source>
        <dbReference type="ARBA" id="ARBA00006171"/>
    </source>
</evidence>
<evidence type="ECO:0000313" key="5">
    <source>
        <dbReference type="EMBL" id="NVI47598.1"/>
    </source>
</evidence>
<keyword evidence="5" id="KW-0378">Hydrolase</keyword>
<evidence type="ECO:0000256" key="1">
    <source>
        <dbReference type="ARBA" id="ARBA00000830"/>
    </source>
</evidence>